<protein>
    <submittedName>
        <fullName evidence="1">Uncharacterized protein</fullName>
    </submittedName>
</protein>
<name>A0ABU9B3C5_9BACT</name>
<dbReference type="RefSeq" id="WP_341408091.1">
    <property type="nucleotide sequence ID" value="NZ_JBBUKT010000018.1"/>
</dbReference>
<dbReference type="Proteomes" id="UP001371305">
    <property type="component" value="Unassembled WGS sequence"/>
</dbReference>
<reference evidence="1 2" key="1">
    <citation type="submission" date="2024-04" db="EMBL/GenBank/DDBJ databases">
        <title>Luteolibacter sp. isolated from soil.</title>
        <authorList>
            <person name="An J."/>
        </authorList>
    </citation>
    <scope>NUCLEOTIDE SEQUENCE [LARGE SCALE GENOMIC DNA]</scope>
    <source>
        <strain evidence="1 2">Y139</strain>
    </source>
</reference>
<evidence type="ECO:0000313" key="2">
    <source>
        <dbReference type="Proteomes" id="UP001371305"/>
    </source>
</evidence>
<keyword evidence="2" id="KW-1185">Reference proteome</keyword>
<sequence length="168" mass="18417">MNTTASNPGDDAPKKNEDRVIRQMPSISALQELVKGLPVESKALVTEVVGEVRQILTKVAEASAVIFVSDIAKNIKTLKVRPDDEVLKEFIELAAQDELRESGVDIKAAIIHRTLGSVSRYYLPYGTDGEEARTARREWAIALEKLHKHFSGEPIEEDDIALPGNAAA</sequence>
<comment type="caution">
    <text evidence="1">The sequence shown here is derived from an EMBL/GenBank/DDBJ whole genome shotgun (WGS) entry which is preliminary data.</text>
</comment>
<gene>
    <name evidence="1" type="ORF">WKV53_27650</name>
</gene>
<evidence type="ECO:0000313" key="1">
    <source>
        <dbReference type="EMBL" id="MEK7954323.1"/>
    </source>
</evidence>
<proteinExistence type="predicted"/>
<accession>A0ABU9B3C5</accession>
<dbReference type="EMBL" id="JBBUKT010000018">
    <property type="protein sequence ID" value="MEK7954323.1"/>
    <property type="molecule type" value="Genomic_DNA"/>
</dbReference>
<organism evidence="1 2">
    <name type="scientific">Luteolibacter soli</name>
    <dbReference type="NCBI Taxonomy" id="3135280"/>
    <lineage>
        <taxon>Bacteria</taxon>
        <taxon>Pseudomonadati</taxon>
        <taxon>Verrucomicrobiota</taxon>
        <taxon>Verrucomicrobiia</taxon>
        <taxon>Verrucomicrobiales</taxon>
        <taxon>Verrucomicrobiaceae</taxon>
        <taxon>Luteolibacter</taxon>
    </lineage>
</organism>